<dbReference type="AlphaFoldDB" id="A0A914HW54"/>
<feature type="compositionally biased region" description="Basic and acidic residues" evidence="4">
    <location>
        <begin position="332"/>
        <end position="341"/>
    </location>
</feature>
<evidence type="ECO:0000256" key="4">
    <source>
        <dbReference type="SAM" id="MobiDB-lite"/>
    </source>
</evidence>
<accession>A0A914HW54</accession>
<name>A0A914HW54_GLORO</name>
<keyword evidence="5" id="KW-1185">Reference proteome</keyword>
<evidence type="ECO:0000256" key="2">
    <source>
        <dbReference type="ARBA" id="ARBA00007331"/>
    </source>
</evidence>
<organism evidence="5 6">
    <name type="scientific">Globodera rostochiensis</name>
    <name type="common">Golden nematode worm</name>
    <name type="synonym">Heterodera rostochiensis</name>
    <dbReference type="NCBI Taxonomy" id="31243"/>
    <lineage>
        <taxon>Eukaryota</taxon>
        <taxon>Metazoa</taxon>
        <taxon>Ecdysozoa</taxon>
        <taxon>Nematoda</taxon>
        <taxon>Chromadorea</taxon>
        <taxon>Rhabditida</taxon>
        <taxon>Tylenchina</taxon>
        <taxon>Tylenchomorpha</taxon>
        <taxon>Tylenchoidea</taxon>
        <taxon>Heteroderidae</taxon>
        <taxon>Heteroderinae</taxon>
        <taxon>Globodera</taxon>
    </lineage>
</organism>
<dbReference type="GO" id="GO:0008033">
    <property type="term" value="P:tRNA processing"/>
    <property type="evidence" value="ECO:0007669"/>
    <property type="project" value="UniProtKB-KW"/>
</dbReference>
<evidence type="ECO:0000256" key="1">
    <source>
        <dbReference type="ARBA" id="ARBA00004123"/>
    </source>
</evidence>
<keyword evidence="3" id="KW-0819">tRNA processing</keyword>
<reference evidence="6" key="1">
    <citation type="submission" date="2022-11" db="UniProtKB">
        <authorList>
            <consortium name="WormBaseParasite"/>
        </authorList>
    </citation>
    <scope>IDENTIFICATION</scope>
</reference>
<comment type="subcellular location">
    <subcellularLocation>
        <location evidence="1">Nucleus</location>
    </subcellularLocation>
</comment>
<proteinExistence type="inferred from homology"/>
<evidence type="ECO:0000313" key="5">
    <source>
        <dbReference type="Proteomes" id="UP000887572"/>
    </source>
</evidence>
<protein>
    <submittedName>
        <fullName evidence="6">Ribonuclease P protein subunit p30</fullName>
    </submittedName>
</protein>
<dbReference type="GO" id="GO:0003723">
    <property type="term" value="F:RNA binding"/>
    <property type="evidence" value="ECO:0007669"/>
    <property type="project" value="TreeGrafter"/>
</dbReference>
<dbReference type="WBParaSite" id="Gr19_v10_g5031.t1">
    <property type="protein sequence ID" value="Gr19_v10_g5031.t1"/>
    <property type="gene ID" value="Gr19_v10_g5031"/>
</dbReference>
<feature type="region of interest" description="Disordered" evidence="4">
    <location>
        <begin position="56"/>
        <end position="91"/>
    </location>
</feature>
<dbReference type="GO" id="GO:0005655">
    <property type="term" value="C:nucleolar ribonuclease P complex"/>
    <property type="evidence" value="ECO:0007669"/>
    <property type="project" value="TreeGrafter"/>
</dbReference>
<evidence type="ECO:0000313" key="6">
    <source>
        <dbReference type="WBParaSite" id="Gr19_v10_g5031.t1"/>
    </source>
</evidence>
<evidence type="ECO:0000256" key="3">
    <source>
        <dbReference type="ARBA" id="ARBA00022694"/>
    </source>
</evidence>
<comment type="similarity">
    <text evidence="2">Belongs to the eukaryotic/archaeal RNase P protein component 3 family.</text>
</comment>
<dbReference type="Pfam" id="PF01876">
    <property type="entry name" value="RNase_P_p30"/>
    <property type="match status" value="1"/>
</dbReference>
<dbReference type="Gene3D" id="3.20.20.140">
    <property type="entry name" value="Metal-dependent hydrolases"/>
    <property type="match status" value="1"/>
</dbReference>
<dbReference type="InterPro" id="IPR016195">
    <property type="entry name" value="Pol/histidinol_Pase-like"/>
</dbReference>
<dbReference type="InterPro" id="IPR002738">
    <property type="entry name" value="RNase_P_p30"/>
</dbReference>
<feature type="region of interest" description="Disordered" evidence="4">
    <location>
        <begin position="320"/>
        <end position="348"/>
    </location>
</feature>
<dbReference type="PANTHER" id="PTHR13031:SF0">
    <property type="entry name" value="RIBONUCLEASE P PROTEIN SUBUNIT P30"/>
    <property type="match status" value="1"/>
</dbReference>
<dbReference type="Proteomes" id="UP000887572">
    <property type="component" value="Unplaced"/>
</dbReference>
<dbReference type="PANTHER" id="PTHR13031">
    <property type="entry name" value="RIBONUCLEASE P SUBUNIT P30"/>
    <property type="match status" value="1"/>
</dbReference>
<feature type="compositionally biased region" description="Basic residues" evidence="4">
    <location>
        <begin position="66"/>
        <end position="77"/>
    </location>
</feature>
<sequence>MQQQKLKFKFAELNIRHRGDPERTLAVVRRAVRMGYDAVAINVDIGKFGTESGILQSDEEDDAMPRKKKRKKQKQQKRTNNGTDGKASEDEIVPDPFLVDESKLDLSTFAVNGRRFRQFTRLTVTIDADSIHRLQHNKKVKLYDIVAVRVPDEQILMTLQRKGDFVDLISLDATTMEKGLTFELCYAHALAGSEHRRQFFTNARRLMEITRAGRVGVVLSSGAEEMLQLRGPFDAANLCSLFGLTPKCGRRFVTSNALSVLLRSQTRRHTIKGVIHVADLDLPSQVASNSGKFLAEMPSIIGGQNRKGPTTAEGQQFAQKFEGSPKRKKMRVDKMDNEIGRPEPSTTPMEFDNLFEIFT</sequence>
<dbReference type="SUPFAM" id="SSF89550">
    <property type="entry name" value="PHP domain-like"/>
    <property type="match status" value="1"/>
</dbReference>